<keyword evidence="2" id="KW-0251">Elongation factor</keyword>
<evidence type="ECO:0000313" key="7">
    <source>
        <dbReference type="Proteomes" id="UP001301350"/>
    </source>
</evidence>
<dbReference type="FunFam" id="3.30.70.60:FF:000001">
    <property type="entry name" value="Elongation factor 1-beta 1 like"/>
    <property type="match status" value="1"/>
</dbReference>
<dbReference type="InterPro" id="IPR036282">
    <property type="entry name" value="Glutathione-S-Trfase_C_sf"/>
</dbReference>
<evidence type="ECO:0000313" key="6">
    <source>
        <dbReference type="EMBL" id="KAK4537323.1"/>
    </source>
</evidence>
<feature type="region of interest" description="Disordered" evidence="4">
    <location>
        <begin position="73"/>
        <end position="141"/>
    </location>
</feature>
<dbReference type="EMBL" id="JANCYW010000012">
    <property type="protein sequence ID" value="KAK4537323.1"/>
    <property type="molecule type" value="Genomic_DNA"/>
</dbReference>
<dbReference type="Proteomes" id="UP001301350">
    <property type="component" value="Unassembled WGS sequence"/>
</dbReference>
<sequence>MTRFTDLSNESQLDELNEHLADHSYVAGVRPSQADQEVLRAVNASGALVAASGALDRYPHLRRWHAHISSFPADQRGQWPAGVANGGAAATTPSGGDDLTADDLFGDDDDEEEDEEAYRRQQERAAAALKAKEQRDAAKGKSAPVAKSSVVFDVKPWEADTDMAAMEAAVRRIELDGLTWGAAQLVPVAFGVRKLQIMATIIDEKVPSTDVITEEIEGIEDLVQSVEIAAFNKI</sequence>
<comment type="caution">
    <text evidence="6">The sequence shown here is derived from an EMBL/GenBank/DDBJ whole genome shotgun (WGS) entry which is preliminary data.</text>
</comment>
<gene>
    <name evidence="6" type="ORF">CDCA_CDCA12G3348</name>
</gene>
<dbReference type="Gene3D" id="3.30.70.60">
    <property type="match status" value="1"/>
</dbReference>
<feature type="compositionally biased region" description="Low complexity" evidence="4">
    <location>
        <begin position="81"/>
        <end position="90"/>
    </location>
</feature>
<accession>A0AAV9IZ03</accession>
<dbReference type="Gene3D" id="1.20.1050.10">
    <property type="match status" value="1"/>
</dbReference>
<dbReference type="PANTHER" id="PTHR11595:SF21">
    <property type="entry name" value="ELONGATION FACTOR 1-BETA"/>
    <property type="match status" value="1"/>
</dbReference>
<feature type="compositionally biased region" description="Basic and acidic residues" evidence="4">
    <location>
        <begin position="130"/>
        <end position="139"/>
    </location>
</feature>
<dbReference type="GO" id="GO:0005829">
    <property type="term" value="C:cytosol"/>
    <property type="evidence" value="ECO:0007669"/>
    <property type="project" value="TreeGrafter"/>
</dbReference>
<feature type="domain" description="GST C-terminal" evidence="5">
    <location>
        <begin position="1"/>
        <end position="94"/>
    </location>
</feature>
<dbReference type="CDD" id="cd00292">
    <property type="entry name" value="EF1B"/>
    <property type="match status" value="1"/>
</dbReference>
<dbReference type="InterPro" id="IPR014038">
    <property type="entry name" value="EF1B_bsu/dsu_GNE"/>
</dbReference>
<evidence type="ECO:0000256" key="1">
    <source>
        <dbReference type="ARBA" id="ARBA00007411"/>
    </source>
</evidence>
<proteinExistence type="inferred from homology"/>
<dbReference type="InterPro" id="IPR010987">
    <property type="entry name" value="Glutathione-S-Trfase_C-like"/>
</dbReference>
<dbReference type="InterPro" id="IPR053836">
    <property type="entry name" value="Arc1-like_N"/>
</dbReference>
<evidence type="ECO:0000256" key="4">
    <source>
        <dbReference type="SAM" id="MobiDB-lite"/>
    </source>
</evidence>
<dbReference type="Pfam" id="PF21972">
    <property type="entry name" value="Arc1p_N_like"/>
    <property type="match status" value="1"/>
</dbReference>
<dbReference type="SUPFAM" id="SSF54984">
    <property type="entry name" value="eEF-1beta-like"/>
    <property type="match status" value="1"/>
</dbReference>
<dbReference type="GO" id="GO:0005853">
    <property type="term" value="C:eukaryotic translation elongation factor 1 complex"/>
    <property type="evidence" value="ECO:0007669"/>
    <property type="project" value="InterPro"/>
</dbReference>
<protein>
    <recommendedName>
        <fullName evidence="5">GST C-terminal domain-containing protein</fullName>
    </recommendedName>
</protein>
<dbReference type="InterPro" id="IPR014717">
    <property type="entry name" value="Transl_elong_EF1B/ribsomal_bS6"/>
</dbReference>
<dbReference type="SUPFAM" id="SSF47616">
    <property type="entry name" value="GST C-terminal domain-like"/>
    <property type="match status" value="1"/>
</dbReference>
<dbReference type="InterPro" id="IPR049720">
    <property type="entry name" value="EF1B_bsu/dsu"/>
</dbReference>
<comment type="similarity">
    <text evidence="1">Belongs to the EF-1-beta/EF-1-delta family.</text>
</comment>
<feature type="compositionally biased region" description="Acidic residues" evidence="4">
    <location>
        <begin position="99"/>
        <end position="116"/>
    </location>
</feature>
<dbReference type="GO" id="GO:0005085">
    <property type="term" value="F:guanyl-nucleotide exchange factor activity"/>
    <property type="evidence" value="ECO:0007669"/>
    <property type="project" value="TreeGrafter"/>
</dbReference>
<organism evidence="6 7">
    <name type="scientific">Cyanidium caldarium</name>
    <name type="common">Red alga</name>
    <dbReference type="NCBI Taxonomy" id="2771"/>
    <lineage>
        <taxon>Eukaryota</taxon>
        <taxon>Rhodophyta</taxon>
        <taxon>Bangiophyceae</taxon>
        <taxon>Cyanidiales</taxon>
        <taxon>Cyanidiaceae</taxon>
        <taxon>Cyanidium</taxon>
    </lineage>
</organism>
<name>A0AAV9IZ03_CYACA</name>
<keyword evidence="7" id="KW-1185">Reference proteome</keyword>
<dbReference type="InterPro" id="IPR036219">
    <property type="entry name" value="eEF-1beta-like_sf"/>
</dbReference>
<dbReference type="PANTHER" id="PTHR11595">
    <property type="entry name" value="EF-HAND AND COILED-COIL DOMAIN-CONTAINING FAMILY MEMBER"/>
    <property type="match status" value="1"/>
</dbReference>
<dbReference type="PROSITE" id="PS50405">
    <property type="entry name" value="GST_CTER"/>
    <property type="match status" value="1"/>
</dbReference>
<evidence type="ECO:0000256" key="2">
    <source>
        <dbReference type="ARBA" id="ARBA00022768"/>
    </source>
</evidence>
<keyword evidence="3" id="KW-0648">Protein biosynthesis</keyword>
<dbReference type="SMART" id="SM00888">
    <property type="entry name" value="EF1_GNE"/>
    <property type="match status" value="1"/>
</dbReference>
<reference evidence="6 7" key="1">
    <citation type="submission" date="2022-07" db="EMBL/GenBank/DDBJ databases">
        <title>Genome-wide signatures of adaptation to extreme environments.</title>
        <authorList>
            <person name="Cho C.H."/>
            <person name="Yoon H.S."/>
        </authorList>
    </citation>
    <scope>NUCLEOTIDE SEQUENCE [LARGE SCALE GENOMIC DNA]</scope>
    <source>
        <strain evidence="6 7">DBV 063 E5</strain>
    </source>
</reference>
<dbReference type="Pfam" id="PF00736">
    <property type="entry name" value="EF1_GNE"/>
    <property type="match status" value="1"/>
</dbReference>
<dbReference type="GO" id="GO:0003746">
    <property type="term" value="F:translation elongation factor activity"/>
    <property type="evidence" value="ECO:0007669"/>
    <property type="project" value="UniProtKB-KW"/>
</dbReference>
<dbReference type="AlphaFoldDB" id="A0AAV9IZ03"/>
<evidence type="ECO:0000256" key="3">
    <source>
        <dbReference type="ARBA" id="ARBA00022917"/>
    </source>
</evidence>
<evidence type="ECO:0000259" key="5">
    <source>
        <dbReference type="PROSITE" id="PS50405"/>
    </source>
</evidence>